<gene>
    <name evidence="2" type="ORF">FEM01_04330</name>
</gene>
<dbReference type="InterPro" id="IPR037053">
    <property type="entry name" value="Phage_tail_collar_dom_sf"/>
</dbReference>
<sequence>MEPFIGEVRLFPYQYIPQDWALCNGATLSITTNQALFAVIGTTYGGDGRNTFMLPNLNGRAAVGAGAAVTGTNWPAGTAAGGDTLQLTVSNLPPHNHTLNVVAAVKASTAINTPANNVVPTQPTRVALYSPAPNTSLSPSTLATAGNSQPIYNMQPFLTLVYCIATTGIFPPHQ</sequence>
<reference evidence="2 3" key="1">
    <citation type="submission" date="2019-05" db="EMBL/GenBank/DDBJ databases">
        <title>Pseudomonas sp. SC006 isolated from lettuce that can produce HBGAs.</title>
        <authorList>
            <person name="Wang D."/>
            <person name="Liao N."/>
            <person name="Liu D."/>
            <person name="Zhang Z."/>
            <person name="Zou S."/>
        </authorList>
    </citation>
    <scope>NUCLEOTIDE SEQUENCE [LARGE SCALE GENOMIC DNA]</scope>
    <source>
        <strain evidence="2 3">SC006</strain>
    </source>
</reference>
<dbReference type="Proteomes" id="UP000309819">
    <property type="component" value="Unassembled WGS sequence"/>
</dbReference>
<organism evidence="2 3">
    <name type="scientific">Pseudomonas mosselii</name>
    <dbReference type="NCBI Taxonomy" id="78327"/>
    <lineage>
        <taxon>Bacteria</taxon>
        <taxon>Pseudomonadati</taxon>
        <taxon>Pseudomonadota</taxon>
        <taxon>Gammaproteobacteria</taxon>
        <taxon>Pseudomonadales</taxon>
        <taxon>Pseudomonadaceae</taxon>
        <taxon>Pseudomonas</taxon>
    </lineage>
</organism>
<evidence type="ECO:0000259" key="1">
    <source>
        <dbReference type="Pfam" id="PF07484"/>
    </source>
</evidence>
<dbReference type="RefSeq" id="WP_138218034.1">
    <property type="nucleotide sequence ID" value="NZ_VAUO01000001.1"/>
</dbReference>
<dbReference type="OrthoDB" id="9810174at2"/>
<protein>
    <submittedName>
        <fullName evidence="2">Phage tail protein</fullName>
    </submittedName>
</protein>
<dbReference type="Gene3D" id="3.90.1340.10">
    <property type="entry name" value="Phage tail collar domain"/>
    <property type="match status" value="1"/>
</dbReference>
<dbReference type="SUPFAM" id="SSF88874">
    <property type="entry name" value="Receptor-binding domain of short tail fibre protein gp12"/>
    <property type="match status" value="1"/>
</dbReference>
<dbReference type="InterPro" id="IPR011083">
    <property type="entry name" value="Phage_tail_collar_dom"/>
</dbReference>
<accession>A0A5R8ZI20</accession>
<evidence type="ECO:0000313" key="3">
    <source>
        <dbReference type="Proteomes" id="UP000309819"/>
    </source>
</evidence>
<dbReference type="Pfam" id="PF07484">
    <property type="entry name" value="Collar"/>
    <property type="match status" value="1"/>
</dbReference>
<dbReference type="AlphaFoldDB" id="A0A5R8ZI20"/>
<dbReference type="EMBL" id="VAUO01000001">
    <property type="protein sequence ID" value="TLP65411.1"/>
    <property type="molecule type" value="Genomic_DNA"/>
</dbReference>
<proteinExistence type="predicted"/>
<feature type="domain" description="Phage tail collar" evidence="1">
    <location>
        <begin position="6"/>
        <end position="61"/>
    </location>
</feature>
<evidence type="ECO:0000313" key="2">
    <source>
        <dbReference type="EMBL" id="TLP65411.1"/>
    </source>
</evidence>
<keyword evidence="3" id="KW-1185">Reference proteome</keyword>
<name>A0A5R8ZI20_9PSED</name>
<comment type="caution">
    <text evidence="2">The sequence shown here is derived from an EMBL/GenBank/DDBJ whole genome shotgun (WGS) entry which is preliminary data.</text>
</comment>